<dbReference type="InterPro" id="IPR015867">
    <property type="entry name" value="N-reg_PII/ATP_PRibTrfase_C"/>
</dbReference>
<dbReference type="InterPro" id="IPR011322">
    <property type="entry name" value="N-reg_PII-like_a/b"/>
</dbReference>
<evidence type="ECO:0000256" key="1">
    <source>
        <dbReference type="RuleBase" id="RU003936"/>
    </source>
</evidence>
<dbReference type="RefSeq" id="WP_259039680.1">
    <property type="nucleotide sequence ID" value="NZ_JANUBL010000001.1"/>
</dbReference>
<dbReference type="PROSITE" id="PS00638">
    <property type="entry name" value="PII_GLNB_CTER"/>
    <property type="match status" value="1"/>
</dbReference>
<dbReference type="GO" id="GO:0005829">
    <property type="term" value="C:cytosol"/>
    <property type="evidence" value="ECO:0007669"/>
    <property type="project" value="TreeGrafter"/>
</dbReference>
<proteinExistence type="inferred from homology"/>
<comment type="similarity">
    <text evidence="1">Belongs to the P(II) protein family.</text>
</comment>
<evidence type="ECO:0000256" key="2">
    <source>
        <dbReference type="SAM" id="MobiDB-lite"/>
    </source>
</evidence>
<organism evidence="3 4">
    <name type="scientific">Salinibacter ruber</name>
    <dbReference type="NCBI Taxonomy" id="146919"/>
    <lineage>
        <taxon>Bacteria</taxon>
        <taxon>Pseudomonadati</taxon>
        <taxon>Rhodothermota</taxon>
        <taxon>Rhodothermia</taxon>
        <taxon>Rhodothermales</taxon>
        <taxon>Salinibacteraceae</taxon>
        <taxon>Salinibacter</taxon>
    </lineage>
</organism>
<feature type="region of interest" description="Disordered" evidence="2">
    <location>
        <begin position="31"/>
        <end position="50"/>
    </location>
</feature>
<dbReference type="PRINTS" id="PR00340">
    <property type="entry name" value="PIIGLNB"/>
</dbReference>
<reference evidence="3" key="1">
    <citation type="submission" date="2022-08" db="EMBL/GenBank/DDBJ databases">
        <title>Genomic Encyclopedia of Type Strains, Phase V (KMG-V): Genome sequencing to study the core and pangenomes of soil and plant-associated prokaryotes.</title>
        <authorList>
            <person name="Whitman W."/>
        </authorList>
    </citation>
    <scope>NUCLEOTIDE SEQUENCE</scope>
    <source>
        <strain evidence="3">SP3026</strain>
    </source>
</reference>
<protein>
    <submittedName>
        <fullName evidence="3">Nitrogen regulatory protein PII</fullName>
    </submittedName>
</protein>
<dbReference type="Proteomes" id="UP001155144">
    <property type="component" value="Unassembled WGS sequence"/>
</dbReference>
<dbReference type="PANTHER" id="PTHR30115">
    <property type="entry name" value="NITROGEN REGULATORY PROTEIN P-II"/>
    <property type="match status" value="1"/>
</dbReference>
<accession>A0A9X3A7D8</accession>
<gene>
    <name evidence="3" type="ORF">GGP45_000856</name>
</gene>
<evidence type="ECO:0000313" key="3">
    <source>
        <dbReference type="EMBL" id="MCS4120538.1"/>
    </source>
</evidence>
<dbReference type="EMBL" id="JANUBL010000001">
    <property type="protein sequence ID" value="MCS4120538.1"/>
    <property type="molecule type" value="Genomic_DNA"/>
</dbReference>
<evidence type="ECO:0000313" key="4">
    <source>
        <dbReference type="Proteomes" id="UP001155144"/>
    </source>
</evidence>
<dbReference type="GO" id="GO:0006808">
    <property type="term" value="P:regulation of nitrogen utilization"/>
    <property type="evidence" value="ECO:0007669"/>
    <property type="project" value="InterPro"/>
</dbReference>
<dbReference type="GO" id="GO:0005524">
    <property type="term" value="F:ATP binding"/>
    <property type="evidence" value="ECO:0007669"/>
    <property type="project" value="TreeGrafter"/>
</dbReference>
<dbReference type="AlphaFoldDB" id="A0A9X3A7D8"/>
<comment type="caution">
    <text evidence="3">The sequence shown here is derived from an EMBL/GenBank/DDBJ whole genome shotgun (WGS) entry which is preliminary data.</text>
</comment>
<dbReference type="PANTHER" id="PTHR30115:SF11">
    <property type="entry name" value="NITROGEN REGULATORY PROTEIN P-II HOMOLOG"/>
    <property type="match status" value="1"/>
</dbReference>
<dbReference type="SMART" id="SM00938">
    <property type="entry name" value="P-II"/>
    <property type="match status" value="1"/>
</dbReference>
<dbReference type="Gene3D" id="3.30.70.120">
    <property type="match status" value="1"/>
</dbReference>
<dbReference type="PROSITE" id="PS51343">
    <property type="entry name" value="PII_GLNB_DOM"/>
    <property type="match status" value="1"/>
</dbReference>
<name>A0A9X3A7D8_9BACT</name>
<dbReference type="Pfam" id="PF00543">
    <property type="entry name" value="P-II"/>
    <property type="match status" value="1"/>
</dbReference>
<dbReference type="SUPFAM" id="SSF54913">
    <property type="entry name" value="GlnB-like"/>
    <property type="match status" value="1"/>
</dbReference>
<dbReference type="InterPro" id="IPR002187">
    <property type="entry name" value="N-reg_PII"/>
</dbReference>
<sequence length="112" mass="12311">MKMIVAYIRPVKQDEVVDRLRRMEVPGASMHPVHGFGLEADPSGQKSYGPQVTPYAEMVRAEIVCADDRVEDWTQALAEAAQTGRRGDGKVFVLPVTNAVDIRTLQTGDTVV</sequence>
<dbReference type="GO" id="GO:0030234">
    <property type="term" value="F:enzyme regulator activity"/>
    <property type="evidence" value="ECO:0007669"/>
    <property type="project" value="InterPro"/>
</dbReference>
<dbReference type="InterPro" id="IPR017918">
    <property type="entry name" value="N-reg_PII_CS"/>
</dbReference>